<protein>
    <submittedName>
        <fullName evidence="1">Uncharacterized protein</fullName>
    </submittedName>
</protein>
<keyword evidence="2" id="KW-1185">Reference proteome</keyword>
<sequence>MRVHGWYIIHLRPGHTMEKHSEAVGVDMETYSHGVLDTVYPNNVAYLGRDIDKDLLKRVREDPGVESVTCDARLPQEVSRFLKSGVKTSYTSGNIVLLFGTLVKLTWTTPAPFYGDSHHHNALIRDSYTVKLGKGHTLHDHWHNIGVSEPDFRLSSKS</sequence>
<reference evidence="1" key="1">
    <citation type="journal article" date="2020" name="Stud. Mycol.">
        <title>101 Dothideomycetes genomes: a test case for predicting lifestyles and emergence of pathogens.</title>
        <authorList>
            <person name="Haridas S."/>
            <person name="Albert R."/>
            <person name="Binder M."/>
            <person name="Bloem J."/>
            <person name="Labutti K."/>
            <person name="Salamov A."/>
            <person name="Andreopoulos B."/>
            <person name="Baker S."/>
            <person name="Barry K."/>
            <person name="Bills G."/>
            <person name="Bluhm B."/>
            <person name="Cannon C."/>
            <person name="Castanera R."/>
            <person name="Culley D."/>
            <person name="Daum C."/>
            <person name="Ezra D."/>
            <person name="Gonzalez J."/>
            <person name="Henrissat B."/>
            <person name="Kuo A."/>
            <person name="Liang C."/>
            <person name="Lipzen A."/>
            <person name="Lutzoni F."/>
            <person name="Magnuson J."/>
            <person name="Mondo S."/>
            <person name="Nolan M."/>
            <person name="Ohm R."/>
            <person name="Pangilinan J."/>
            <person name="Park H.-J."/>
            <person name="Ramirez L."/>
            <person name="Alfaro M."/>
            <person name="Sun H."/>
            <person name="Tritt A."/>
            <person name="Yoshinaga Y."/>
            <person name="Zwiers L.-H."/>
            <person name="Turgeon B."/>
            <person name="Goodwin S."/>
            <person name="Spatafora J."/>
            <person name="Crous P."/>
            <person name="Grigoriev I."/>
        </authorList>
    </citation>
    <scope>NUCLEOTIDE SEQUENCE</scope>
    <source>
        <strain evidence="1">ATCC 200398</strain>
    </source>
</reference>
<gene>
    <name evidence="1" type="ORF">BDR25DRAFT_349035</name>
</gene>
<evidence type="ECO:0000313" key="2">
    <source>
        <dbReference type="Proteomes" id="UP000799755"/>
    </source>
</evidence>
<organism evidence="1 2">
    <name type="scientific">Lindgomyces ingoldianus</name>
    <dbReference type="NCBI Taxonomy" id="673940"/>
    <lineage>
        <taxon>Eukaryota</taxon>
        <taxon>Fungi</taxon>
        <taxon>Dikarya</taxon>
        <taxon>Ascomycota</taxon>
        <taxon>Pezizomycotina</taxon>
        <taxon>Dothideomycetes</taxon>
        <taxon>Pleosporomycetidae</taxon>
        <taxon>Pleosporales</taxon>
        <taxon>Lindgomycetaceae</taxon>
        <taxon>Lindgomyces</taxon>
    </lineage>
</organism>
<accession>A0ACB6RF93</accession>
<comment type="caution">
    <text evidence="1">The sequence shown here is derived from an EMBL/GenBank/DDBJ whole genome shotgun (WGS) entry which is preliminary data.</text>
</comment>
<dbReference type="Proteomes" id="UP000799755">
    <property type="component" value="Unassembled WGS sequence"/>
</dbReference>
<name>A0ACB6RF93_9PLEO</name>
<proteinExistence type="predicted"/>
<evidence type="ECO:0000313" key="1">
    <source>
        <dbReference type="EMBL" id="KAF2477141.1"/>
    </source>
</evidence>
<dbReference type="EMBL" id="MU003493">
    <property type="protein sequence ID" value="KAF2477141.1"/>
    <property type="molecule type" value="Genomic_DNA"/>
</dbReference>